<dbReference type="InterPro" id="IPR026960">
    <property type="entry name" value="RVT-Znf"/>
</dbReference>
<sequence>MGGGDVEGVSDFTSRFCYASSGPRQVAMAARFCQRLFSQKSLSAFDFSAVFTAANLIWHKQVPLKVPVLAWRLLRDRLPTKSNLALGRELDCHRWTLKIWQIIFFSLASHLVVLQDAAPSYSLSCSYVYGLFGTKEISDYSETQNSLYLSCWTRSSYILIGG</sequence>
<reference evidence="2 3" key="1">
    <citation type="journal article" date="2014" name="Am. J. Bot.">
        <title>Genome assembly and annotation for red clover (Trifolium pratense; Fabaceae).</title>
        <authorList>
            <person name="Istvanek J."/>
            <person name="Jaros M."/>
            <person name="Krenek A."/>
            <person name="Repkova J."/>
        </authorList>
    </citation>
    <scope>NUCLEOTIDE SEQUENCE [LARGE SCALE GENOMIC DNA]</scope>
    <source>
        <strain evidence="3">cv. Tatra</strain>
        <tissue evidence="2">Young leaves</tissue>
    </source>
</reference>
<feature type="domain" description="Reverse transcriptase zinc-binding" evidence="1">
    <location>
        <begin position="51"/>
        <end position="85"/>
    </location>
</feature>
<reference evidence="2 3" key="2">
    <citation type="journal article" date="2017" name="Front. Plant Sci.">
        <title>Gene Classification and Mining of Molecular Markers Useful in Red Clover (Trifolium pratense) Breeding.</title>
        <authorList>
            <person name="Istvanek J."/>
            <person name="Dluhosova J."/>
            <person name="Dluhos P."/>
            <person name="Patkova L."/>
            <person name="Nedelnik J."/>
            <person name="Repkova J."/>
        </authorList>
    </citation>
    <scope>NUCLEOTIDE SEQUENCE [LARGE SCALE GENOMIC DNA]</scope>
    <source>
        <strain evidence="3">cv. Tatra</strain>
        <tissue evidence="2">Young leaves</tissue>
    </source>
</reference>
<evidence type="ECO:0000313" key="2">
    <source>
        <dbReference type="EMBL" id="PNY16833.1"/>
    </source>
</evidence>
<accession>A0A2K3PNH1</accession>
<dbReference type="AlphaFoldDB" id="A0A2K3PNH1"/>
<name>A0A2K3PNH1_TRIPR</name>
<comment type="caution">
    <text evidence="2">The sequence shown here is derived from an EMBL/GenBank/DDBJ whole genome shotgun (WGS) entry which is preliminary data.</text>
</comment>
<dbReference type="Proteomes" id="UP000236291">
    <property type="component" value="Unassembled WGS sequence"/>
</dbReference>
<gene>
    <name evidence="2" type="ORF">L195_g013560</name>
</gene>
<evidence type="ECO:0000259" key="1">
    <source>
        <dbReference type="Pfam" id="PF13966"/>
    </source>
</evidence>
<proteinExistence type="predicted"/>
<organism evidence="2 3">
    <name type="scientific">Trifolium pratense</name>
    <name type="common">Red clover</name>
    <dbReference type="NCBI Taxonomy" id="57577"/>
    <lineage>
        <taxon>Eukaryota</taxon>
        <taxon>Viridiplantae</taxon>
        <taxon>Streptophyta</taxon>
        <taxon>Embryophyta</taxon>
        <taxon>Tracheophyta</taxon>
        <taxon>Spermatophyta</taxon>
        <taxon>Magnoliopsida</taxon>
        <taxon>eudicotyledons</taxon>
        <taxon>Gunneridae</taxon>
        <taxon>Pentapetalae</taxon>
        <taxon>rosids</taxon>
        <taxon>fabids</taxon>
        <taxon>Fabales</taxon>
        <taxon>Fabaceae</taxon>
        <taxon>Papilionoideae</taxon>
        <taxon>50 kb inversion clade</taxon>
        <taxon>NPAAA clade</taxon>
        <taxon>Hologalegina</taxon>
        <taxon>IRL clade</taxon>
        <taxon>Trifolieae</taxon>
        <taxon>Trifolium</taxon>
    </lineage>
</organism>
<dbReference type="EMBL" id="ASHM01008844">
    <property type="protein sequence ID" value="PNY16833.1"/>
    <property type="molecule type" value="Genomic_DNA"/>
</dbReference>
<evidence type="ECO:0000313" key="3">
    <source>
        <dbReference type="Proteomes" id="UP000236291"/>
    </source>
</evidence>
<dbReference type="Pfam" id="PF13966">
    <property type="entry name" value="zf-RVT"/>
    <property type="match status" value="1"/>
</dbReference>
<protein>
    <recommendedName>
        <fullName evidence="1">Reverse transcriptase zinc-binding domain-containing protein</fullName>
    </recommendedName>
</protein>